<dbReference type="FunFam" id="1.10.437.10:FF:000015">
    <property type="entry name" value="BCL2 like 13"/>
    <property type="match status" value="1"/>
</dbReference>
<dbReference type="Gene3D" id="1.10.437.10">
    <property type="entry name" value="Blc2-like"/>
    <property type="match status" value="1"/>
</dbReference>
<accession>A0A4W5RFS7</accession>
<dbReference type="InterPro" id="IPR042398">
    <property type="entry name" value="BCL2L13"/>
</dbReference>
<dbReference type="PANTHER" id="PTHR15758">
    <property type="entry name" value="BCL-2-LIKE PROTEIN 13"/>
    <property type="match status" value="1"/>
</dbReference>
<reference evidence="3" key="2">
    <citation type="submission" date="2025-08" db="UniProtKB">
        <authorList>
            <consortium name="Ensembl"/>
        </authorList>
    </citation>
    <scope>IDENTIFICATION</scope>
</reference>
<feature type="compositionally biased region" description="Pro residues" evidence="1">
    <location>
        <begin position="395"/>
        <end position="425"/>
    </location>
</feature>
<dbReference type="SUPFAM" id="SSF56854">
    <property type="entry name" value="Bcl-2 inhibitors of programmed cell death"/>
    <property type="match status" value="1"/>
</dbReference>
<keyword evidence="4" id="KW-1185">Reference proteome</keyword>
<keyword evidence="2" id="KW-1133">Transmembrane helix</keyword>
<dbReference type="STRING" id="62062.ENSHHUP00000085210"/>
<protein>
    <submittedName>
        <fullName evidence="3">BCL2 like 13</fullName>
    </submittedName>
</protein>
<dbReference type="Proteomes" id="UP000314982">
    <property type="component" value="Unassembled WGS sequence"/>
</dbReference>
<keyword evidence="2" id="KW-0812">Transmembrane</keyword>
<evidence type="ECO:0000256" key="2">
    <source>
        <dbReference type="SAM" id="Phobius"/>
    </source>
</evidence>
<evidence type="ECO:0000313" key="4">
    <source>
        <dbReference type="Proteomes" id="UP000314982"/>
    </source>
</evidence>
<dbReference type="PANTHER" id="PTHR15758:SF2">
    <property type="entry name" value="BCL-2-LIKE PROTEIN 13"/>
    <property type="match status" value="1"/>
</dbReference>
<dbReference type="GO" id="GO:0005739">
    <property type="term" value="C:mitochondrion"/>
    <property type="evidence" value="ECO:0007669"/>
    <property type="project" value="TreeGrafter"/>
</dbReference>
<proteinExistence type="predicted"/>
<evidence type="ECO:0000256" key="1">
    <source>
        <dbReference type="SAM" id="MobiDB-lite"/>
    </source>
</evidence>
<keyword evidence="2" id="KW-0472">Membrane</keyword>
<sequence length="524" mass="56200">MCLRVRPCISSMAALCSTSVPEGFHYETKYIVLNYLGLLPSSQLLSTAGGGDDQYAVHREMERERNRVMKGQIEEELRQLEDEISASFSSTGFDCHMSPVFSPANPESSIEDCLAVLGDRVARDLDTHLASTVHTLLSAPLDYERFREAARDVSCHTQSGWTKVLVPLVLLQALQGEGQILATLLPLGVNFLEEAEADYIIRQGGWGTVFSLEEEEQQGLIIAEDSNDIYILSGEQLPTSLLGTGDSSGLGSWQTESLRVSLAGHESWAQVSMMDHPEDVKSLESNEGNLAEERSENNSSNSDIVHVEREDAEEGEGGAEEPELQEIMLSVLGMESELAELRAEFRDDTPPPVPAAPEPVVGYLEEPVVIETPAPLSAVPSEPEPCAPSTVPVSEPEPPAPAPVVEPAPVEAAPPSPTKVPPTPQPAVQVPEPEPVAAAPPQPEPVPVEPQPEPQSETVPELAAAPVLEAPPAPVDTPVAPAEEAPVQMEPEPKLELPVLLYGGAALVALAAVVAWVVLTHRKR</sequence>
<evidence type="ECO:0000313" key="3">
    <source>
        <dbReference type="Ensembl" id="ENSHHUP00000085210.1"/>
    </source>
</evidence>
<dbReference type="Ensembl" id="ENSHHUT00000087876.1">
    <property type="protein sequence ID" value="ENSHHUP00000085210.1"/>
    <property type="gene ID" value="ENSHHUG00000049385.1"/>
</dbReference>
<feature type="region of interest" description="Disordered" evidence="1">
    <location>
        <begin position="286"/>
        <end position="323"/>
    </location>
</feature>
<dbReference type="GO" id="GO:0042981">
    <property type="term" value="P:regulation of apoptotic process"/>
    <property type="evidence" value="ECO:0007669"/>
    <property type="project" value="InterPro"/>
</dbReference>
<organism evidence="3 4">
    <name type="scientific">Hucho hucho</name>
    <name type="common">huchen</name>
    <dbReference type="NCBI Taxonomy" id="62062"/>
    <lineage>
        <taxon>Eukaryota</taxon>
        <taxon>Metazoa</taxon>
        <taxon>Chordata</taxon>
        <taxon>Craniata</taxon>
        <taxon>Vertebrata</taxon>
        <taxon>Euteleostomi</taxon>
        <taxon>Actinopterygii</taxon>
        <taxon>Neopterygii</taxon>
        <taxon>Teleostei</taxon>
        <taxon>Protacanthopterygii</taxon>
        <taxon>Salmoniformes</taxon>
        <taxon>Salmonidae</taxon>
        <taxon>Salmoninae</taxon>
        <taxon>Hucho</taxon>
    </lineage>
</organism>
<dbReference type="GO" id="GO:0016020">
    <property type="term" value="C:membrane"/>
    <property type="evidence" value="ECO:0007669"/>
    <property type="project" value="TreeGrafter"/>
</dbReference>
<dbReference type="GO" id="GO:0006915">
    <property type="term" value="P:apoptotic process"/>
    <property type="evidence" value="ECO:0007669"/>
    <property type="project" value="InterPro"/>
</dbReference>
<reference evidence="4" key="1">
    <citation type="submission" date="2018-06" db="EMBL/GenBank/DDBJ databases">
        <title>Genome assembly of Danube salmon.</title>
        <authorList>
            <person name="Macqueen D.J."/>
            <person name="Gundappa M.K."/>
        </authorList>
    </citation>
    <scope>NUCLEOTIDE SEQUENCE [LARGE SCALE GENOMIC DNA]</scope>
</reference>
<name>A0A4W5RFS7_9TELE</name>
<feature type="compositionally biased region" description="Pro residues" evidence="1">
    <location>
        <begin position="432"/>
        <end position="453"/>
    </location>
</feature>
<feature type="transmembrane region" description="Helical" evidence="2">
    <location>
        <begin position="499"/>
        <end position="519"/>
    </location>
</feature>
<dbReference type="GeneTree" id="ENSGT00390000015552"/>
<dbReference type="InterPro" id="IPR036834">
    <property type="entry name" value="Bcl-2-like_sf"/>
</dbReference>
<reference evidence="3" key="3">
    <citation type="submission" date="2025-09" db="UniProtKB">
        <authorList>
            <consortium name="Ensembl"/>
        </authorList>
    </citation>
    <scope>IDENTIFICATION</scope>
</reference>
<feature type="region of interest" description="Disordered" evidence="1">
    <location>
        <begin position="374"/>
        <end position="462"/>
    </location>
</feature>
<feature type="compositionally biased region" description="Acidic residues" evidence="1">
    <location>
        <begin position="310"/>
        <end position="323"/>
    </location>
</feature>
<dbReference type="AlphaFoldDB" id="A0A4W5RFS7"/>